<evidence type="ECO:0000313" key="4">
    <source>
        <dbReference type="WBParaSite" id="PTRK_0000076300.1"/>
    </source>
</evidence>
<dbReference type="WBParaSite" id="PTRK_0000076300.1">
    <property type="protein sequence ID" value="PTRK_0000076300.1"/>
    <property type="gene ID" value="PTRK_0000076300"/>
</dbReference>
<feature type="region of interest" description="Disordered" evidence="1">
    <location>
        <begin position="579"/>
        <end position="601"/>
    </location>
</feature>
<dbReference type="AlphaFoldDB" id="A0A0N4Z1L7"/>
<evidence type="ECO:0000256" key="1">
    <source>
        <dbReference type="SAM" id="MobiDB-lite"/>
    </source>
</evidence>
<feature type="signal peptide" evidence="2">
    <location>
        <begin position="1"/>
        <end position="17"/>
    </location>
</feature>
<organism evidence="3 4">
    <name type="scientific">Parastrongyloides trichosuri</name>
    <name type="common">Possum-specific nematode worm</name>
    <dbReference type="NCBI Taxonomy" id="131310"/>
    <lineage>
        <taxon>Eukaryota</taxon>
        <taxon>Metazoa</taxon>
        <taxon>Ecdysozoa</taxon>
        <taxon>Nematoda</taxon>
        <taxon>Chromadorea</taxon>
        <taxon>Rhabditida</taxon>
        <taxon>Tylenchina</taxon>
        <taxon>Panagrolaimomorpha</taxon>
        <taxon>Strongyloidoidea</taxon>
        <taxon>Strongyloididae</taxon>
        <taxon>Parastrongyloides</taxon>
    </lineage>
</organism>
<dbReference type="Proteomes" id="UP000038045">
    <property type="component" value="Unplaced"/>
</dbReference>
<feature type="chain" id="PRO_5005890985" evidence="2">
    <location>
        <begin position="18"/>
        <end position="601"/>
    </location>
</feature>
<proteinExistence type="predicted"/>
<accession>A0A0N4Z1L7</accession>
<name>A0A0N4Z1L7_PARTI</name>
<evidence type="ECO:0000313" key="3">
    <source>
        <dbReference type="Proteomes" id="UP000038045"/>
    </source>
</evidence>
<evidence type="ECO:0000256" key="2">
    <source>
        <dbReference type="SAM" id="SignalP"/>
    </source>
</evidence>
<reference evidence="4" key="1">
    <citation type="submission" date="2017-02" db="UniProtKB">
        <authorList>
            <consortium name="WormBaseParasite"/>
        </authorList>
    </citation>
    <scope>IDENTIFICATION</scope>
</reference>
<keyword evidence="3" id="KW-1185">Reference proteome</keyword>
<protein>
    <submittedName>
        <fullName evidence="4">6-cysteine protein</fullName>
    </submittedName>
</protein>
<sequence length="601" mass="71466">MKLPLFIIILVVETVLSKKAIWDGKNGKKETYIAFETNNRKYITLFSKKFLLKDYLYRPIDVLDHVTLINVPIVTVEPYDDIPENFHVFYIAADSDDLHQTFFSTYFSKKEIVSYEQSPCHLVVCNLGLYLYHRKYKGDEIIKYKVTDFDFVVYIKMKHKDNEYFFDTLKLDDTYIPLILCPYDNWVSRSSMVKYISYERSGIVLENFSKRHIFLPVHRKPFYRGNFFCGYLKFLDGYELKIGFGIRYVDEGGYIKKIDVTMNDLVCSDGMKEIDYYHFVFYNNFKENNHMKYINMTSLDKIPLFHENEIYLYAKSDNIFKDSLKYGFEKVDFGKPHEYRYPRIEPSCKLEINPIPGKFALRRSDNKEINLNVNSSSDVKILYLQEDLLVEWIGIECVIEGEGEESKYNLKNFYNNTFKAELVSIDEKGNVKTVSQINFGESYGKYGCILKPRSGDKLHKDSKFIKPLYFETIYDKNYVSKREWEDANEMSIECINKLEIKLIDMKVVINGKYIYQMSKKDKKQFFFVEDEYVKFKYYEIEEIKNGIKNVKYECFYKTNNNVEFSMKYNGTILDKTAEEDDKKDSSKYENYEETSFQYGDN</sequence>
<feature type="compositionally biased region" description="Basic and acidic residues" evidence="1">
    <location>
        <begin position="580"/>
        <end position="590"/>
    </location>
</feature>
<keyword evidence="2" id="KW-0732">Signal</keyword>